<dbReference type="AlphaFoldDB" id="A0A140DUP2"/>
<dbReference type="GO" id="GO:0003723">
    <property type="term" value="F:RNA binding"/>
    <property type="evidence" value="ECO:0007669"/>
    <property type="project" value="UniProtKB-KW"/>
</dbReference>
<proteinExistence type="inferred from homology"/>
<evidence type="ECO:0000256" key="4">
    <source>
        <dbReference type="ARBA" id="ARBA00023015"/>
    </source>
</evidence>
<evidence type="ECO:0000313" key="7">
    <source>
        <dbReference type="EMBL" id="AMK54369.1"/>
    </source>
</evidence>
<accession>A0A140DUP2</accession>
<gene>
    <name evidence="7" type="ORF">AALO17_12350</name>
</gene>
<evidence type="ECO:0000256" key="1">
    <source>
        <dbReference type="ARBA" id="ARBA00005952"/>
    </source>
</evidence>
<dbReference type="Proteomes" id="UP000069771">
    <property type="component" value="Chromosome"/>
</dbReference>
<dbReference type="SUPFAM" id="SSF48013">
    <property type="entry name" value="NusB-like"/>
    <property type="match status" value="1"/>
</dbReference>
<sequence length="129" mass="15011">MDTSKLSRSEMRKIAMEALYQHLLMDRDIRQAVFDITHSNQIDGYLYALTMGTVEHEQELTQKLQSMLRSDWSVDRLSKLDLAILLMSMQEILYNETPKPVVINEAVTLARKYSDEDSYKLINGILDRL</sequence>
<evidence type="ECO:0000259" key="6">
    <source>
        <dbReference type="Pfam" id="PF01029"/>
    </source>
</evidence>
<keyword evidence="3" id="KW-0694">RNA-binding</keyword>
<dbReference type="InterPro" id="IPR011605">
    <property type="entry name" value="NusB_fam"/>
</dbReference>
<dbReference type="Pfam" id="PF01029">
    <property type="entry name" value="NusB"/>
    <property type="match status" value="1"/>
</dbReference>
<dbReference type="Gene3D" id="1.10.940.10">
    <property type="entry name" value="NusB-like"/>
    <property type="match status" value="1"/>
</dbReference>
<feature type="domain" description="NusB/RsmB/TIM44" evidence="6">
    <location>
        <begin position="10"/>
        <end position="128"/>
    </location>
</feature>
<dbReference type="STRING" id="1702221.AALO17_12350"/>
<dbReference type="EMBL" id="CP011391">
    <property type="protein sequence ID" value="AMK54369.1"/>
    <property type="molecule type" value="Genomic_DNA"/>
</dbReference>
<dbReference type="RefSeq" id="WP_236940517.1">
    <property type="nucleotide sequence ID" value="NZ_CAJTBG010000018.1"/>
</dbReference>
<keyword evidence="4" id="KW-0805">Transcription regulation</keyword>
<dbReference type="KEGG" id="fro:AALO17_12350"/>
<dbReference type="InterPro" id="IPR035926">
    <property type="entry name" value="NusB-like_sf"/>
</dbReference>
<keyword evidence="2" id="KW-0889">Transcription antitermination</keyword>
<protein>
    <submittedName>
        <fullName evidence="7">Transcription antitermination factor NusB</fullName>
    </submittedName>
</protein>
<name>A0A140DUP2_9FIRM</name>
<dbReference type="GO" id="GO:0031564">
    <property type="term" value="P:transcription antitermination"/>
    <property type="evidence" value="ECO:0007669"/>
    <property type="project" value="UniProtKB-KW"/>
</dbReference>
<dbReference type="PANTHER" id="PTHR11078">
    <property type="entry name" value="N UTILIZATION SUBSTANCE PROTEIN B-RELATED"/>
    <property type="match status" value="1"/>
</dbReference>
<dbReference type="InterPro" id="IPR006027">
    <property type="entry name" value="NusB_RsmB_TIM44"/>
</dbReference>
<keyword evidence="8" id="KW-1185">Reference proteome</keyword>
<comment type="similarity">
    <text evidence="1">Belongs to the NusB family.</text>
</comment>
<organism evidence="7 8">
    <name type="scientific">Faecalibaculum rodentium</name>
    <dbReference type="NCBI Taxonomy" id="1702221"/>
    <lineage>
        <taxon>Bacteria</taxon>
        <taxon>Bacillati</taxon>
        <taxon>Bacillota</taxon>
        <taxon>Erysipelotrichia</taxon>
        <taxon>Erysipelotrichales</taxon>
        <taxon>Erysipelotrichaceae</taxon>
        <taxon>Faecalibaculum</taxon>
    </lineage>
</organism>
<dbReference type="GeneID" id="78477966"/>
<dbReference type="NCBIfam" id="TIGR01951">
    <property type="entry name" value="nusB"/>
    <property type="match status" value="1"/>
</dbReference>
<evidence type="ECO:0000256" key="3">
    <source>
        <dbReference type="ARBA" id="ARBA00022884"/>
    </source>
</evidence>
<keyword evidence="5" id="KW-0804">Transcription</keyword>
<evidence type="ECO:0000313" key="8">
    <source>
        <dbReference type="Proteomes" id="UP000069771"/>
    </source>
</evidence>
<evidence type="ECO:0000256" key="2">
    <source>
        <dbReference type="ARBA" id="ARBA00022814"/>
    </source>
</evidence>
<reference evidence="7 8" key="1">
    <citation type="journal article" date="2016" name="Gut Pathog.">
        <title>Whole genome sequencing of "Faecalibaculum rodentium" ALO17, isolated from C57BL/6J laboratory mouse feces.</title>
        <authorList>
            <person name="Lim S."/>
            <person name="Chang D.H."/>
            <person name="Ahn S."/>
            <person name="Kim B.C."/>
        </authorList>
    </citation>
    <scope>NUCLEOTIDE SEQUENCE [LARGE SCALE GENOMIC DNA]</scope>
    <source>
        <strain evidence="7 8">Alo17</strain>
    </source>
</reference>
<dbReference type="PANTHER" id="PTHR11078:SF3">
    <property type="entry name" value="ANTITERMINATION NUSB DOMAIN-CONTAINING PROTEIN"/>
    <property type="match status" value="1"/>
</dbReference>
<dbReference type="GO" id="GO:0006353">
    <property type="term" value="P:DNA-templated transcription termination"/>
    <property type="evidence" value="ECO:0007669"/>
    <property type="project" value="InterPro"/>
</dbReference>
<dbReference type="GO" id="GO:0005829">
    <property type="term" value="C:cytosol"/>
    <property type="evidence" value="ECO:0007669"/>
    <property type="project" value="TreeGrafter"/>
</dbReference>
<evidence type="ECO:0000256" key="5">
    <source>
        <dbReference type="ARBA" id="ARBA00023163"/>
    </source>
</evidence>